<evidence type="ECO:0000313" key="2">
    <source>
        <dbReference type="EMBL" id="RAJ75534.1"/>
    </source>
</evidence>
<gene>
    <name evidence="2" type="ORF">CLV59_109148</name>
</gene>
<dbReference type="Pfam" id="PF19512">
    <property type="entry name" value="DUF6046"/>
    <property type="match status" value="1"/>
</dbReference>
<keyword evidence="3" id="KW-1185">Reference proteome</keyword>
<accession>A0A327VL91</accession>
<organism evidence="2 3">
    <name type="scientific">Chitinophaga dinghuensis</name>
    <dbReference type="NCBI Taxonomy" id="1539050"/>
    <lineage>
        <taxon>Bacteria</taxon>
        <taxon>Pseudomonadati</taxon>
        <taxon>Bacteroidota</taxon>
        <taxon>Chitinophagia</taxon>
        <taxon>Chitinophagales</taxon>
        <taxon>Chitinophagaceae</taxon>
        <taxon>Chitinophaga</taxon>
    </lineage>
</organism>
<reference evidence="2 3" key="1">
    <citation type="submission" date="2018-06" db="EMBL/GenBank/DDBJ databases">
        <title>Genomic Encyclopedia of Archaeal and Bacterial Type Strains, Phase II (KMG-II): from individual species to whole genera.</title>
        <authorList>
            <person name="Goeker M."/>
        </authorList>
    </citation>
    <scope>NUCLEOTIDE SEQUENCE [LARGE SCALE GENOMIC DNA]</scope>
    <source>
        <strain evidence="2 3">DSM 29821</strain>
    </source>
</reference>
<dbReference type="InterPro" id="IPR046109">
    <property type="entry name" value="DUF6046"/>
</dbReference>
<dbReference type="RefSeq" id="WP_111594691.1">
    <property type="nucleotide sequence ID" value="NZ_QLMA01000009.1"/>
</dbReference>
<proteinExistence type="predicted"/>
<dbReference type="OrthoDB" id="1098595at2"/>
<dbReference type="EMBL" id="QLMA01000009">
    <property type="protein sequence ID" value="RAJ75534.1"/>
    <property type="molecule type" value="Genomic_DNA"/>
</dbReference>
<name>A0A327VL91_9BACT</name>
<evidence type="ECO:0000259" key="1">
    <source>
        <dbReference type="Pfam" id="PF19512"/>
    </source>
</evidence>
<dbReference type="Proteomes" id="UP000249819">
    <property type="component" value="Unassembled WGS sequence"/>
</dbReference>
<protein>
    <recommendedName>
        <fullName evidence="1">DUF6046 domain-containing protein</fullName>
    </recommendedName>
</protein>
<feature type="domain" description="DUF6046" evidence="1">
    <location>
        <begin position="64"/>
        <end position="179"/>
    </location>
</feature>
<comment type="caution">
    <text evidence="2">The sequence shown here is derived from an EMBL/GenBank/DDBJ whole genome shotgun (WGS) entry which is preliminary data.</text>
</comment>
<sequence length="180" mass="20532">MAYFDLKKIYKDVFGTDPPTKYSIAVARPEERFSRLGQPYNQQDIYGREFFLPITLNGYLLPFATMEITCKKTIVHTTLPEQLGTVKEIVGRDDFQITIKGIAVNDNNIFPETEIAELEKLFDPEARLIIRSVISDIFLKGDHTVVLTDFKLLKPSSGAQNARPYEMTLESDDVYTLELS</sequence>
<dbReference type="AlphaFoldDB" id="A0A327VL91"/>
<evidence type="ECO:0000313" key="3">
    <source>
        <dbReference type="Proteomes" id="UP000249819"/>
    </source>
</evidence>